<dbReference type="InterPro" id="IPR050126">
    <property type="entry name" value="Ap4A_hydrolase"/>
</dbReference>
<sequence>MHEYLQLDPHYDIYFLSDPHGQYALLQDVLKEVGFRYPLDGEIRDRLFILGDMIDRGPDSMAILKAVQDCPAIYAIQGNHEQMACSAMKDNADRSLWIMNGGRWHEDVAIADVRKMLDFAANLPLCYTLQINGHRIGLVHAAVPAPCDWQQFTQCCNDRTLSKEDQYYAVWDRTVFTHDEHSVVSHIDAVLMGHNIVSGLKAKVSGNRVYIDGAMSMGDRGLLLKYRRGGEVLGLFQVFSFLREESTDGLMWI</sequence>
<comment type="caution">
    <text evidence="2">The sequence shown here is derived from an EMBL/GenBank/DDBJ whole genome shotgun (WGS) entry which is preliminary data.</text>
</comment>
<gene>
    <name evidence="2" type="ORF">CAG72_19910</name>
</gene>
<dbReference type="GO" id="GO:0016791">
    <property type="term" value="F:phosphatase activity"/>
    <property type="evidence" value="ECO:0007669"/>
    <property type="project" value="TreeGrafter"/>
</dbReference>
<dbReference type="SUPFAM" id="SSF56300">
    <property type="entry name" value="Metallo-dependent phosphatases"/>
    <property type="match status" value="1"/>
</dbReference>
<dbReference type="InterPro" id="IPR004843">
    <property type="entry name" value="Calcineurin-like_PHP"/>
</dbReference>
<feature type="domain" description="Calcineurin-like phosphoesterase" evidence="1">
    <location>
        <begin position="13"/>
        <end position="194"/>
    </location>
</feature>
<dbReference type="PANTHER" id="PTHR42850">
    <property type="entry name" value="METALLOPHOSPHOESTERASE"/>
    <property type="match status" value="1"/>
</dbReference>
<evidence type="ECO:0000313" key="3">
    <source>
        <dbReference type="Proteomes" id="UP000465712"/>
    </source>
</evidence>
<dbReference type="Gene3D" id="3.60.21.10">
    <property type="match status" value="1"/>
</dbReference>
<name>A0A7X4WF17_9GAMM</name>
<reference evidence="2 3" key="1">
    <citation type="submission" date="2017-05" db="EMBL/GenBank/DDBJ databases">
        <title>High clonality and local adaptation shapes Vibrionaceae linages within an endangered oasis.</title>
        <authorList>
            <person name="Vazquez-Rosas-Landa M."/>
        </authorList>
    </citation>
    <scope>NUCLEOTIDE SEQUENCE [LARGE SCALE GENOMIC DNA]</scope>
    <source>
        <strain evidence="2 3">P46_P4S1P180</strain>
    </source>
</reference>
<dbReference type="Proteomes" id="UP000465712">
    <property type="component" value="Unassembled WGS sequence"/>
</dbReference>
<accession>A0A7X4WF17</accession>
<dbReference type="GO" id="GO:0005737">
    <property type="term" value="C:cytoplasm"/>
    <property type="evidence" value="ECO:0007669"/>
    <property type="project" value="TreeGrafter"/>
</dbReference>
<evidence type="ECO:0000313" key="2">
    <source>
        <dbReference type="EMBL" id="NAW67463.1"/>
    </source>
</evidence>
<evidence type="ECO:0000259" key="1">
    <source>
        <dbReference type="Pfam" id="PF00149"/>
    </source>
</evidence>
<protein>
    <recommendedName>
        <fullName evidence="1">Calcineurin-like phosphoesterase domain-containing protein</fullName>
    </recommendedName>
</protein>
<proteinExistence type="predicted"/>
<dbReference type="AlphaFoldDB" id="A0A7X4WF17"/>
<dbReference type="EMBL" id="WXWW01000285">
    <property type="protein sequence ID" value="NAW67463.1"/>
    <property type="molecule type" value="Genomic_DNA"/>
</dbReference>
<dbReference type="InterPro" id="IPR029052">
    <property type="entry name" value="Metallo-depent_PP-like"/>
</dbReference>
<organism evidence="2 3">
    <name type="scientific">Photobacterium halotolerans</name>
    <dbReference type="NCBI Taxonomy" id="265726"/>
    <lineage>
        <taxon>Bacteria</taxon>
        <taxon>Pseudomonadati</taxon>
        <taxon>Pseudomonadota</taxon>
        <taxon>Gammaproteobacteria</taxon>
        <taxon>Vibrionales</taxon>
        <taxon>Vibrionaceae</taxon>
        <taxon>Photobacterium</taxon>
    </lineage>
</organism>
<dbReference type="Pfam" id="PF00149">
    <property type="entry name" value="Metallophos"/>
    <property type="match status" value="1"/>
</dbReference>
<dbReference type="RefSeq" id="WP_161446744.1">
    <property type="nucleotide sequence ID" value="NZ_WXWV01000053.1"/>
</dbReference>